<keyword evidence="1" id="KW-0521">NADP</keyword>
<dbReference type="Proteomes" id="UP000070054">
    <property type="component" value="Unassembled WGS sequence"/>
</dbReference>
<evidence type="ECO:0000256" key="1">
    <source>
        <dbReference type="ARBA" id="ARBA00022857"/>
    </source>
</evidence>
<keyword evidence="4" id="KW-1185">Reference proteome</keyword>
<evidence type="ECO:0000259" key="2">
    <source>
        <dbReference type="SMART" id="SM00829"/>
    </source>
</evidence>
<dbReference type="OrthoDB" id="3509362at2759"/>
<dbReference type="InterPro" id="IPR051603">
    <property type="entry name" value="Zinc-ADH_QOR/CCCR"/>
</dbReference>
<protein>
    <submittedName>
        <fullName evidence="3">NADPH2:quinone reductase</fullName>
    </submittedName>
</protein>
<proteinExistence type="predicted"/>
<dbReference type="Gene3D" id="3.40.50.720">
    <property type="entry name" value="NAD(P)-binding Rossmann-like Domain"/>
    <property type="match status" value="1"/>
</dbReference>
<feature type="domain" description="Enoyl reductase (ER)" evidence="2">
    <location>
        <begin position="24"/>
        <end position="371"/>
    </location>
</feature>
<dbReference type="GO" id="GO:0016491">
    <property type="term" value="F:oxidoreductase activity"/>
    <property type="evidence" value="ECO:0007669"/>
    <property type="project" value="InterPro"/>
</dbReference>
<dbReference type="Pfam" id="PF08240">
    <property type="entry name" value="ADH_N"/>
    <property type="match status" value="1"/>
</dbReference>
<dbReference type="SUPFAM" id="SSF50129">
    <property type="entry name" value="GroES-like"/>
    <property type="match status" value="1"/>
</dbReference>
<comment type="caution">
    <text evidence="3">The sequence shown here is derived from an EMBL/GenBank/DDBJ whole genome shotgun (WGS) entry which is preliminary data.</text>
</comment>
<dbReference type="SUPFAM" id="SSF51735">
    <property type="entry name" value="NAD(P)-binding Rossmann-fold domains"/>
    <property type="match status" value="1"/>
</dbReference>
<dbReference type="PANTHER" id="PTHR44154:SF1">
    <property type="entry name" value="QUINONE OXIDOREDUCTASE"/>
    <property type="match status" value="1"/>
</dbReference>
<accession>A0A135U9K4</accession>
<organism evidence="3 4">
    <name type="scientific">Colletotrichum nymphaeae SA-01</name>
    <dbReference type="NCBI Taxonomy" id="1460502"/>
    <lineage>
        <taxon>Eukaryota</taxon>
        <taxon>Fungi</taxon>
        <taxon>Dikarya</taxon>
        <taxon>Ascomycota</taxon>
        <taxon>Pezizomycotina</taxon>
        <taxon>Sordariomycetes</taxon>
        <taxon>Hypocreomycetidae</taxon>
        <taxon>Glomerellales</taxon>
        <taxon>Glomerellaceae</taxon>
        <taxon>Colletotrichum</taxon>
        <taxon>Colletotrichum acutatum species complex</taxon>
    </lineage>
</organism>
<dbReference type="InterPro" id="IPR013154">
    <property type="entry name" value="ADH-like_N"/>
</dbReference>
<sequence length="383" mass="42036">MSSSSQPSASTTMRAIGIPDGKYGPIENLESREVPRLGTPPGRWIKITVKAVSVNPLDIKIRQGTYDDTPNYYQVVRSINPYLNNFHAMGGDISGIVTELGPDASLFKVGDEIYGVGSAVRWGTYAEEAIIDETKAAIKPKSLDWTLAAAMPLTYNTAYESIIERLGVKTGEKAGLLIINGGGGVGAVAIQIARHILKLPVVVATCSRPETAEFAKAMGATHVVNHREDIVPQIAALDLPRDVPLRYAYITSRTEQYFQPVSEVLAPFGKVCSVVQAHFDMYDSKFMSKSLTFSWCWLGTEPFYRHYTSMASTAGWSYPEMHHEWLTELAKLIDEGVIKPHLTRRAKLTLEGIKEAHRLIESGTAVGKIALGVEDEGRGEAFY</sequence>
<evidence type="ECO:0000313" key="3">
    <source>
        <dbReference type="EMBL" id="KXH57053.1"/>
    </source>
</evidence>
<gene>
    <name evidence="3" type="ORF">CNYM01_10757</name>
</gene>
<name>A0A135U9K4_9PEZI</name>
<dbReference type="InterPro" id="IPR036291">
    <property type="entry name" value="NAD(P)-bd_dom_sf"/>
</dbReference>
<dbReference type="AlphaFoldDB" id="A0A135U9K4"/>
<dbReference type="Gene3D" id="3.90.180.10">
    <property type="entry name" value="Medium-chain alcohol dehydrogenases, catalytic domain"/>
    <property type="match status" value="1"/>
</dbReference>
<reference evidence="3 4" key="1">
    <citation type="submission" date="2014-02" db="EMBL/GenBank/DDBJ databases">
        <title>The genome sequence of Colletotrichum nymphaeae SA-01.</title>
        <authorList>
            <person name="Baroncelli R."/>
            <person name="Thon M.R."/>
        </authorList>
    </citation>
    <scope>NUCLEOTIDE SEQUENCE [LARGE SCALE GENOMIC DNA]</scope>
    <source>
        <strain evidence="3 4">SA-01</strain>
    </source>
</reference>
<evidence type="ECO:0000313" key="4">
    <source>
        <dbReference type="Proteomes" id="UP000070054"/>
    </source>
</evidence>
<dbReference type="InterPro" id="IPR011032">
    <property type="entry name" value="GroES-like_sf"/>
</dbReference>
<dbReference type="SMART" id="SM00829">
    <property type="entry name" value="PKS_ER"/>
    <property type="match status" value="1"/>
</dbReference>
<dbReference type="InterPro" id="IPR020843">
    <property type="entry name" value="ER"/>
</dbReference>
<dbReference type="PANTHER" id="PTHR44154">
    <property type="entry name" value="QUINONE OXIDOREDUCTASE"/>
    <property type="match status" value="1"/>
</dbReference>
<dbReference type="Pfam" id="PF13602">
    <property type="entry name" value="ADH_zinc_N_2"/>
    <property type="match status" value="1"/>
</dbReference>
<dbReference type="EMBL" id="JEMN01000758">
    <property type="protein sequence ID" value="KXH57053.1"/>
    <property type="molecule type" value="Genomic_DNA"/>
</dbReference>